<dbReference type="EMBL" id="JACIGE010000005">
    <property type="protein sequence ID" value="MBB4247412.1"/>
    <property type="molecule type" value="Genomic_DNA"/>
</dbReference>
<dbReference type="InterPro" id="IPR012312">
    <property type="entry name" value="Hemerythrin-like"/>
</dbReference>
<dbReference type="InterPro" id="IPR016131">
    <property type="entry name" value="Haemerythrin_Fe_BS"/>
</dbReference>
<evidence type="ECO:0000256" key="3">
    <source>
        <dbReference type="ARBA" id="ARBA00022723"/>
    </source>
</evidence>
<dbReference type="AlphaFoldDB" id="A0A840GFW0"/>
<dbReference type="NCBIfam" id="TIGR02481">
    <property type="entry name" value="hemeryth_dom"/>
    <property type="match status" value="1"/>
</dbReference>
<dbReference type="NCBIfam" id="TIGR00254">
    <property type="entry name" value="GGDEF"/>
    <property type="match status" value="1"/>
</dbReference>
<dbReference type="SUPFAM" id="SSF53850">
    <property type="entry name" value="Periplasmic binding protein-like II"/>
    <property type="match status" value="1"/>
</dbReference>
<organism evidence="8 9">
    <name type="scientific">Rhodocyclus tenuis</name>
    <name type="common">Rhodospirillum tenue</name>
    <dbReference type="NCBI Taxonomy" id="1066"/>
    <lineage>
        <taxon>Bacteria</taxon>
        <taxon>Pseudomonadati</taxon>
        <taxon>Pseudomonadota</taxon>
        <taxon>Betaproteobacteria</taxon>
        <taxon>Rhodocyclales</taxon>
        <taxon>Rhodocyclaceae</taxon>
        <taxon>Rhodocyclus</taxon>
    </lineage>
</organism>
<dbReference type="InterPro" id="IPR015168">
    <property type="entry name" value="SsuA/THI5"/>
</dbReference>
<dbReference type="SMART" id="SM00267">
    <property type="entry name" value="GGDEF"/>
    <property type="match status" value="1"/>
</dbReference>
<gene>
    <name evidence="8" type="ORF">GGD90_001783</name>
</gene>
<accession>A0A840GFW0</accession>
<dbReference type="PROSITE" id="PS00550">
    <property type="entry name" value="HEMERYTHRINS"/>
    <property type="match status" value="1"/>
</dbReference>
<dbReference type="Pfam" id="PF01814">
    <property type="entry name" value="Hemerythrin"/>
    <property type="match status" value="1"/>
</dbReference>
<dbReference type="FunFam" id="3.30.70.270:FF:000001">
    <property type="entry name" value="Diguanylate cyclase domain protein"/>
    <property type="match status" value="1"/>
</dbReference>
<proteinExistence type="inferred from homology"/>
<dbReference type="InterPro" id="IPR029787">
    <property type="entry name" value="Nucleotide_cyclase"/>
</dbReference>
<dbReference type="GO" id="GO:0043709">
    <property type="term" value="P:cell adhesion involved in single-species biofilm formation"/>
    <property type="evidence" value="ECO:0007669"/>
    <property type="project" value="TreeGrafter"/>
</dbReference>
<dbReference type="InterPro" id="IPR043128">
    <property type="entry name" value="Rev_trsase/Diguanyl_cyclase"/>
</dbReference>
<dbReference type="InterPro" id="IPR050469">
    <property type="entry name" value="Diguanylate_Cyclase"/>
</dbReference>
<dbReference type="GO" id="GO:0046872">
    <property type="term" value="F:metal ion binding"/>
    <property type="evidence" value="ECO:0007669"/>
    <property type="project" value="UniProtKB-KW"/>
</dbReference>
<keyword evidence="9" id="KW-1185">Reference proteome</keyword>
<evidence type="ECO:0000256" key="2">
    <source>
        <dbReference type="ARBA" id="ARBA00012528"/>
    </source>
</evidence>
<evidence type="ECO:0000259" key="7">
    <source>
        <dbReference type="PROSITE" id="PS50887"/>
    </source>
</evidence>
<evidence type="ECO:0000256" key="1">
    <source>
        <dbReference type="ARBA" id="ARBA00010587"/>
    </source>
</evidence>
<keyword evidence="6" id="KW-0812">Transmembrane</keyword>
<feature type="domain" description="GGDEF" evidence="7">
    <location>
        <begin position="430"/>
        <end position="559"/>
    </location>
</feature>
<dbReference type="PROSITE" id="PS50887">
    <property type="entry name" value="GGDEF"/>
    <property type="match status" value="1"/>
</dbReference>
<dbReference type="Gene3D" id="1.20.120.50">
    <property type="entry name" value="Hemerythrin-like"/>
    <property type="match status" value="1"/>
</dbReference>
<dbReference type="GO" id="GO:1902201">
    <property type="term" value="P:negative regulation of bacterial-type flagellum-dependent cell motility"/>
    <property type="evidence" value="ECO:0007669"/>
    <property type="project" value="TreeGrafter"/>
</dbReference>
<dbReference type="GO" id="GO:0005886">
    <property type="term" value="C:plasma membrane"/>
    <property type="evidence" value="ECO:0007669"/>
    <property type="project" value="TreeGrafter"/>
</dbReference>
<dbReference type="Proteomes" id="UP000587070">
    <property type="component" value="Unassembled WGS sequence"/>
</dbReference>
<sequence length="700" mass="78036">MTNGSGAIPGSTIPYMHCVADRAVVLRRLLPLLLLCLTPVSTPALAEQAVRLQLHWQHQFQFAGYYMALAKGFYRDAGLDVTIVEAQAATPAEEEVLAGRADFGIAGSGLILEHQKGRPVVALAAIMQTSPQMWLVRADSGIFTPRDLAGRSVMLSTSAGAELMTVLRQEGVELGRIKLPPLTRNGIDDLIARRIDALGAYVSSEPFTLRQRGVNYRIISPRDYGVHFYSDVLMTRADLARRDPEMVRAFTAASLRGWQAALADPETAIALIRERYAPQLSAEHLRFEAETLHKLIMPELMPIGEMNRSRWEFIANSYIKLGMTQGPVKLDDFLLPEDNGAAERQRIVQIAVGALLLILLVSAAALRYARLSRALRREIELRSARERELRAANAELEQLAMIDQLTGCWNRHKMEEFAAAEIVRARRYQQPLALIIFDVDHFKRINDRHGHPQGDAILDDIARRVQGRLRDGDGFARWGGEEFLIMLPCTGLDEASLLAEQLRLLIGSVRSLEVGAVSASFGVASLHADDTLEKLVKRADAALYRAKASGRNQVEREDARSAGGPLFRLSWNENFAFGVSELEHEHRQLFTLSNAVVDAIEENRPTEEIQNIINNLLTETASHFATEERDMAAACYPRREEHAATHQLLLEEAQQRFAAWQAGSLSAEDLANYLLRSLLARHIVSADRHYAQYRLGLPES</sequence>
<evidence type="ECO:0000313" key="9">
    <source>
        <dbReference type="Proteomes" id="UP000587070"/>
    </source>
</evidence>
<dbReference type="EC" id="2.7.7.65" evidence="2"/>
<dbReference type="OrthoDB" id="9813903at2"/>
<comment type="catalytic activity">
    <reaction evidence="5">
        <text>2 GTP = 3',3'-c-di-GMP + 2 diphosphate</text>
        <dbReference type="Rhea" id="RHEA:24898"/>
        <dbReference type="ChEBI" id="CHEBI:33019"/>
        <dbReference type="ChEBI" id="CHEBI:37565"/>
        <dbReference type="ChEBI" id="CHEBI:58805"/>
        <dbReference type="EC" id="2.7.7.65"/>
    </reaction>
</comment>
<dbReference type="PANTHER" id="PTHR45138:SF9">
    <property type="entry name" value="DIGUANYLATE CYCLASE DGCM-RELATED"/>
    <property type="match status" value="1"/>
</dbReference>
<evidence type="ECO:0000256" key="4">
    <source>
        <dbReference type="ARBA" id="ARBA00023004"/>
    </source>
</evidence>
<comment type="similarity">
    <text evidence="1">Belongs to the hemerythrin family.</text>
</comment>
<dbReference type="SUPFAM" id="SSF47188">
    <property type="entry name" value="Hemerythrin-like"/>
    <property type="match status" value="1"/>
</dbReference>
<dbReference type="CDD" id="cd01949">
    <property type="entry name" value="GGDEF"/>
    <property type="match status" value="1"/>
</dbReference>
<dbReference type="CDD" id="cd12107">
    <property type="entry name" value="Hemerythrin"/>
    <property type="match status" value="1"/>
</dbReference>
<reference evidence="8 9" key="1">
    <citation type="submission" date="2020-08" db="EMBL/GenBank/DDBJ databases">
        <title>Genome sequencing of Purple Non-Sulfur Bacteria from various extreme environments.</title>
        <authorList>
            <person name="Mayer M."/>
        </authorList>
    </citation>
    <scope>NUCLEOTIDE SEQUENCE [LARGE SCALE GENOMIC DNA]</scope>
    <source>
        <strain evidence="8 9">2761</strain>
    </source>
</reference>
<comment type="caution">
    <text evidence="8">The sequence shown here is derived from an EMBL/GenBank/DDBJ whole genome shotgun (WGS) entry which is preliminary data.</text>
</comment>
<evidence type="ECO:0000313" key="8">
    <source>
        <dbReference type="EMBL" id="MBB4247412.1"/>
    </source>
</evidence>
<evidence type="ECO:0000256" key="5">
    <source>
        <dbReference type="ARBA" id="ARBA00034247"/>
    </source>
</evidence>
<name>A0A840GFW0_RHOTE</name>
<evidence type="ECO:0000256" key="6">
    <source>
        <dbReference type="SAM" id="Phobius"/>
    </source>
</evidence>
<dbReference type="RefSeq" id="WP_153116174.1">
    <property type="nucleotide sequence ID" value="NZ_JACIGE010000005.1"/>
</dbReference>
<keyword evidence="4" id="KW-0408">Iron</keyword>
<feature type="transmembrane region" description="Helical" evidence="6">
    <location>
        <begin position="347"/>
        <end position="369"/>
    </location>
</feature>
<keyword evidence="3" id="KW-0479">Metal-binding</keyword>
<dbReference type="GO" id="GO:0052621">
    <property type="term" value="F:diguanylate cyclase activity"/>
    <property type="evidence" value="ECO:0007669"/>
    <property type="project" value="UniProtKB-EC"/>
</dbReference>
<dbReference type="Gene3D" id="3.30.70.270">
    <property type="match status" value="1"/>
</dbReference>
<dbReference type="InterPro" id="IPR000160">
    <property type="entry name" value="GGDEF_dom"/>
</dbReference>
<dbReference type="PANTHER" id="PTHR45138">
    <property type="entry name" value="REGULATORY COMPONENTS OF SENSORY TRANSDUCTION SYSTEM"/>
    <property type="match status" value="1"/>
</dbReference>
<dbReference type="InterPro" id="IPR035938">
    <property type="entry name" value="Hemerythrin-like_sf"/>
</dbReference>
<dbReference type="SUPFAM" id="SSF55073">
    <property type="entry name" value="Nucleotide cyclase"/>
    <property type="match status" value="1"/>
</dbReference>
<dbReference type="InterPro" id="IPR012827">
    <property type="entry name" value="Hemerythrin_metal-bd"/>
</dbReference>
<dbReference type="Gene3D" id="3.40.190.10">
    <property type="entry name" value="Periplasmic binding protein-like II"/>
    <property type="match status" value="2"/>
</dbReference>
<dbReference type="Pfam" id="PF00990">
    <property type="entry name" value="GGDEF"/>
    <property type="match status" value="1"/>
</dbReference>
<dbReference type="Pfam" id="PF09084">
    <property type="entry name" value="NMT1"/>
    <property type="match status" value="1"/>
</dbReference>
<protein>
    <recommendedName>
        <fullName evidence="2">diguanylate cyclase</fullName>
        <ecNumber evidence="2">2.7.7.65</ecNumber>
    </recommendedName>
</protein>
<keyword evidence="6" id="KW-1133">Transmembrane helix</keyword>
<keyword evidence="6" id="KW-0472">Membrane</keyword>